<organism evidence="1 2">
    <name type="scientific">Pseudomonas entomophila (strain L48)</name>
    <dbReference type="NCBI Taxonomy" id="384676"/>
    <lineage>
        <taxon>Bacteria</taxon>
        <taxon>Pseudomonadati</taxon>
        <taxon>Pseudomonadota</taxon>
        <taxon>Gammaproteobacteria</taxon>
        <taxon>Pseudomonadales</taxon>
        <taxon>Pseudomonadaceae</taxon>
        <taxon>Pseudomonas</taxon>
    </lineage>
</organism>
<evidence type="ECO:0000313" key="2">
    <source>
        <dbReference type="Proteomes" id="UP000000658"/>
    </source>
</evidence>
<accession>Q1ICB2</accession>
<dbReference type="KEGG" id="pen:PSEEN1864"/>
<dbReference type="AlphaFoldDB" id="Q1ICB2"/>
<evidence type="ECO:0000313" key="1">
    <source>
        <dbReference type="EMBL" id="CAK14701.1"/>
    </source>
</evidence>
<name>Q1ICB2_PSEE4</name>
<dbReference type="EMBL" id="CT573326">
    <property type="protein sequence ID" value="CAK14701.1"/>
    <property type="molecule type" value="Genomic_DNA"/>
</dbReference>
<protein>
    <submittedName>
        <fullName evidence="1">Uncharacterized protein</fullName>
    </submittedName>
</protein>
<dbReference type="HOGENOM" id="CLU_2975872_0_0_6"/>
<gene>
    <name evidence="1" type="ordered locus">PSEEN1864</name>
</gene>
<sequence>MPPNAAFFVSAPLSDGAEFWRERHFAGVVRPVSGLLLCGECRYRKGCKAASMSWSVSC</sequence>
<proteinExistence type="predicted"/>
<dbReference type="Proteomes" id="UP000000658">
    <property type="component" value="Chromosome"/>
</dbReference>
<reference evidence="1 2" key="1">
    <citation type="journal article" date="2006" name="Nat. Biotechnol.">
        <title>Complete genome sequence of the entomopathogenic and metabolically versatile soil bacterium Pseudomonas entomophila.</title>
        <authorList>
            <person name="Vodovar N."/>
            <person name="Vallenet D."/>
            <person name="Cruveiller S."/>
            <person name="Rouy Z."/>
            <person name="Barbe V."/>
            <person name="Acosta C."/>
            <person name="Cattolico L."/>
            <person name="Jubin C."/>
            <person name="Lajus A."/>
            <person name="Segurens B."/>
            <person name="Vacherie B."/>
            <person name="Wincker P."/>
            <person name="Weissenbach J."/>
            <person name="Lemaitre B."/>
            <person name="Medigue C."/>
            <person name="Boccard F."/>
        </authorList>
    </citation>
    <scope>NUCLEOTIDE SEQUENCE [LARGE SCALE GENOMIC DNA]</scope>
    <source>
        <strain evidence="1 2">L48</strain>
    </source>
</reference>